<dbReference type="EMBL" id="JARIHO010000020">
    <property type="protein sequence ID" value="KAJ7346825.1"/>
    <property type="molecule type" value="Genomic_DNA"/>
</dbReference>
<feature type="chain" id="PRO_5041936043" evidence="1">
    <location>
        <begin position="19"/>
        <end position="321"/>
    </location>
</feature>
<evidence type="ECO:0000259" key="2">
    <source>
        <dbReference type="Pfam" id="PF01464"/>
    </source>
</evidence>
<reference evidence="3" key="1">
    <citation type="submission" date="2023-03" db="EMBL/GenBank/DDBJ databases">
        <title>Massive genome expansion in bonnet fungi (Mycena s.s.) driven by repeated elements and novel gene families across ecological guilds.</title>
        <authorList>
            <consortium name="Lawrence Berkeley National Laboratory"/>
            <person name="Harder C.B."/>
            <person name="Miyauchi S."/>
            <person name="Viragh M."/>
            <person name="Kuo A."/>
            <person name="Thoen E."/>
            <person name="Andreopoulos B."/>
            <person name="Lu D."/>
            <person name="Skrede I."/>
            <person name="Drula E."/>
            <person name="Henrissat B."/>
            <person name="Morin E."/>
            <person name="Kohler A."/>
            <person name="Barry K."/>
            <person name="LaButti K."/>
            <person name="Morin E."/>
            <person name="Salamov A."/>
            <person name="Lipzen A."/>
            <person name="Mereny Z."/>
            <person name="Hegedus B."/>
            <person name="Baldrian P."/>
            <person name="Stursova M."/>
            <person name="Weitz H."/>
            <person name="Taylor A."/>
            <person name="Grigoriev I.V."/>
            <person name="Nagy L.G."/>
            <person name="Martin F."/>
            <person name="Kauserud H."/>
        </authorList>
    </citation>
    <scope>NUCLEOTIDE SEQUENCE</scope>
    <source>
        <strain evidence="3">CBHHK002</strain>
    </source>
</reference>
<protein>
    <submittedName>
        <fullName evidence="3">Glycoside hydrolase family 23 protein</fullName>
    </submittedName>
</protein>
<comment type="caution">
    <text evidence="3">The sequence shown here is derived from an EMBL/GenBank/DDBJ whole genome shotgun (WGS) entry which is preliminary data.</text>
</comment>
<dbReference type="Gene3D" id="1.10.530.10">
    <property type="match status" value="1"/>
</dbReference>
<dbReference type="InterPro" id="IPR008258">
    <property type="entry name" value="Transglycosylase_SLT_dom_1"/>
</dbReference>
<dbReference type="Proteomes" id="UP001218218">
    <property type="component" value="Unassembled WGS sequence"/>
</dbReference>
<keyword evidence="1" id="KW-0732">Signal</keyword>
<feature type="signal peptide" evidence="1">
    <location>
        <begin position="1"/>
        <end position="18"/>
    </location>
</feature>
<proteinExistence type="predicted"/>
<evidence type="ECO:0000313" key="3">
    <source>
        <dbReference type="EMBL" id="KAJ7346825.1"/>
    </source>
</evidence>
<evidence type="ECO:0000256" key="1">
    <source>
        <dbReference type="SAM" id="SignalP"/>
    </source>
</evidence>
<dbReference type="AlphaFoldDB" id="A0AAD7EQ46"/>
<dbReference type="SUPFAM" id="SSF53955">
    <property type="entry name" value="Lysozyme-like"/>
    <property type="match status" value="1"/>
</dbReference>
<feature type="domain" description="Transglycosylase SLT" evidence="2">
    <location>
        <begin position="174"/>
        <end position="269"/>
    </location>
</feature>
<sequence length="321" mass="34000">MLLGFPVVILSLVLAAQANIAHGDRAVARHHARVSLPRAPLESSTLRRRKSCNVHTKSISAVKTTSTHTTTKKTTTAAKKTTVAAQVKATPVSNQAQAGTIKVSDTHCGSSGATTQTTSTTGPNGALSWMNCGIESGGWNPPHVEVKNLVSVDLKTSLKDPNSPFAACAKYVAYFYQYADEYGLEAIMLAAFALQESSCNPETVGGGGEQGLMQITKDKCGGAPGGNCRDPSFNIKTGAAYFAGVLRDNGGNVLAAVGEYNGWAPGLTKAKATAARYSECCTCQNNLDYLHQYFNGWLQGKNAYALHLGKYFNLDVCPDKN</sequence>
<evidence type="ECO:0000313" key="4">
    <source>
        <dbReference type="Proteomes" id="UP001218218"/>
    </source>
</evidence>
<dbReference type="GO" id="GO:0016787">
    <property type="term" value="F:hydrolase activity"/>
    <property type="evidence" value="ECO:0007669"/>
    <property type="project" value="UniProtKB-KW"/>
</dbReference>
<organism evidence="3 4">
    <name type="scientific">Mycena albidolilacea</name>
    <dbReference type="NCBI Taxonomy" id="1033008"/>
    <lineage>
        <taxon>Eukaryota</taxon>
        <taxon>Fungi</taxon>
        <taxon>Dikarya</taxon>
        <taxon>Basidiomycota</taxon>
        <taxon>Agaricomycotina</taxon>
        <taxon>Agaricomycetes</taxon>
        <taxon>Agaricomycetidae</taxon>
        <taxon>Agaricales</taxon>
        <taxon>Marasmiineae</taxon>
        <taxon>Mycenaceae</taxon>
        <taxon>Mycena</taxon>
    </lineage>
</organism>
<keyword evidence="4" id="KW-1185">Reference proteome</keyword>
<keyword evidence="3" id="KW-0378">Hydrolase</keyword>
<accession>A0AAD7EQ46</accession>
<gene>
    <name evidence="3" type="ORF">DFH08DRAFT_869448</name>
</gene>
<name>A0AAD7EQ46_9AGAR</name>
<dbReference type="InterPro" id="IPR023346">
    <property type="entry name" value="Lysozyme-like_dom_sf"/>
</dbReference>
<dbReference type="Pfam" id="PF01464">
    <property type="entry name" value="SLT"/>
    <property type="match status" value="1"/>
</dbReference>